<feature type="compositionally biased region" description="Basic and acidic residues" evidence="4">
    <location>
        <begin position="521"/>
        <end position="531"/>
    </location>
</feature>
<dbReference type="PROSITE" id="PS51842">
    <property type="entry name" value="IF_ROD_2"/>
    <property type="match status" value="1"/>
</dbReference>
<evidence type="ECO:0000256" key="3">
    <source>
        <dbReference type="SAM" id="Coils"/>
    </source>
</evidence>
<dbReference type="SUPFAM" id="SSF64593">
    <property type="entry name" value="Intermediate filament protein, coiled coil region"/>
    <property type="match status" value="2"/>
</dbReference>
<dbReference type="InterPro" id="IPR002957">
    <property type="entry name" value="Keratin_I"/>
</dbReference>
<gene>
    <name evidence="6" type="primary">krt18_2</name>
    <name evidence="6" type="ORF">N1851_028459</name>
</gene>
<dbReference type="GO" id="GO:0005882">
    <property type="term" value="C:intermediate filament"/>
    <property type="evidence" value="ECO:0007669"/>
    <property type="project" value="UniProtKB-KW"/>
</dbReference>
<feature type="region of interest" description="Disordered" evidence="4">
    <location>
        <begin position="84"/>
        <end position="105"/>
    </location>
</feature>
<feature type="coiled-coil region" evidence="3">
    <location>
        <begin position="138"/>
        <end position="172"/>
    </location>
</feature>
<protein>
    <submittedName>
        <fullName evidence="6">Keratin, type I cytoskeletal 18</fullName>
    </submittedName>
</protein>
<reference evidence="6" key="1">
    <citation type="journal article" date="2023" name="Front. Mar. Sci.">
        <title>A new Merluccius polli reference genome to investigate the effects of global change in West African waters.</title>
        <authorList>
            <person name="Mateo J.L."/>
            <person name="Blanco-Fernandez C."/>
            <person name="Garcia-Vazquez E."/>
            <person name="Machado-Schiaffino G."/>
        </authorList>
    </citation>
    <scope>NUCLEOTIDE SEQUENCE</scope>
    <source>
        <strain evidence="6">C29</strain>
        <tissue evidence="6">Fin</tissue>
    </source>
</reference>
<feature type="coiled-coil region" evidence="3">
    <location>
        <begin position="245"/>
        <end position="352"/>
    </location>
</feature>
<comment type="caution">
    <text evidence="6">The sequence shown here is derived from an EMBL/GenBank/DDBJ whole genome shotgun (WGS) entry which is preliminary data.</text>
</comment>
<dbReference type="EMBL" id="JAOPHQ010005412">
    <property type="protein sequence ID" value="KAK0135661.1"/>
    <property type="molecule type" value="Genomic_DNA"/>
</dbReference>
<evidence type="ECO:0000256" key="1">
    <source>
        <dbReference type="ARBA" id="ARBA00022754"/>
    </source>
</evidence>
<dbReference type="PANTHER" id="PTHR23239">
    <property type="entry name" value="INTERMEDIATE FILAMENT"/>
    <property type="match status" value="1"/>
</dbReference>
<name>A0AA47NRH5_MERPO</name>
<dbReference type="PRINTS" id="PR01248">
    <property type="entry name" value="TYPE1KERATIN"/>
</dbReference>
<evidence type="ECO:0000259" key="5">
    <source>
        <dbReference type="PROSITE" id="PS51842"/>
    </source>
</evidence>
<proteinExistence type="predicted"/>
<dbReference type="Gene3D" id="1.20.5.1160">
    <property type="entry name" value="Vasodilator-stimulated phosphoprotein"/>
    <property type="match status" value="1"/>
</dbReference>
<feature type="region of interest" description="Disordered" evidence="4">
    <location>
        <begin position="477"/>
        <end position="560"/>
    </location>
</feature>
<evidence type="ECO:0000256" key="4">
    <source>
        <dbReference type="SAM" id="MobiDB-lite"/>
    </source>
</evidence>
<dbReference type="Pfam" id="PF00038">
    <property type="entry name" value="Filament"/>
    <property type="match status" value="1"/>
</dbReference>
<dbReference type="GO" id="GO:0005198">
    <property type="term" value="F:structural molecule activity"/>
    <property type="evidence" value="ECO:0007669"/>
    <property type="project" value="InterPro"/>
</dbReference>
<dbReference type="Gene3D" id="1.20.5.500">
    <property type="entry name" value="Single helix bin"/>
    <property type="match status" value="1"/>
</dbReference>
<organism evidence="6 7">
    <name type="scientific">Merluccius polli</name>
    <name type="common">Benguela hake</name>
    <name type="synonym">Merluccius cadenati</name>
    <dbReference type="NCBI Taxonomy" id="89951"/>
    <lineage>
        <taxon>Eukaryota</taxon>
        <taxon>Metazoa</taxon>
        <taxon>Chordata</taxon>
        <taxon>Craniata</taxon>
        <taxon>Vertebrata</taxon>
        <taxon>Euteleostomi</taxon>
        <taxon>Actinopterygii</taxon>
        <taxon>Neopterygii</taxon>
        <taxon>Teleostei</taxon>
        <taxon>Neoteleostei</taxon>
        <taxon>Acanthomorphata</taxon>
        <taxon>Zeiogadaria</taxon>
        <taxon>Gadariae</taxon>
        <taxon>Gadiformes</taxon>
        <taxon>Gadoidei</taxon>
        <taxon>Merlucciidae</taxon>
        <taxon>Merluccius</taxon>
    </lineage>
</organism>
<evidence type="ECO:0000256" key="2">
    <source>
        <dbReference type="ARBA" id="ARBA00023054"/>
    </source>
</evidence>
<dbReference type="SMART" id="SM01391">
    <property type="entry name" value="Filament"/>
    <property type="match status" value="1"/>
</dbReference>
<evidence type="ECO:0000313" key="7">
    <source>
        <dbReference type="Proteomes" id="UP001174136"/>
    </source>
</evidence>
<accession>A0AA47NRH5</accession>
<evidence type="ECO:0000313" key="6">
    <source>
        <dbReference type="EMBL" id="KAK0135661.1"/>
    </source>
</evidence>
<sequence length="560" mass="63399">MNATNLSLSPTIWSFSLVLSDWSLGSSLGLLGAPDRLAGECDWLLYDMTTVWRERRASMKLKANDLHPSHLARDDRPIKSNLQVPHLKRKPAAMPRNSAGSKGTSRVSITSLEGLRCVLRKDPERTAAAVVADDKKTMQGLNERLSGFLDRVRRLEEDNQEVQGHIDETLARRGEPDGRGWDDIEKPLADLRRKARLMMAEYHSILGPALCLLLRTDYAQIGRVKEITKHNAELLLLIHNTKLANDDIQNNLEAENLSCRSAERDLIGLKKTIEDTQLHRLQLESQVESVKEELAVLKKDHQDEVEALRQKIRDSNVEVEVDSQETNLAETLSKIREQYENLAKNNQEEADNWYQSKFENIKVEEAQNTGALQSGKLKLKDLHRQKQLLEIDNQSMLSMIRSLEETLNDTEERYSSELSRLRCILIDLEVELCQLRGRVERQVDAHQDLLHVKLRLEAEIENYRQLLHSIASDEDSSEFELQQALNSEQAQPDQEGGGGEGRGADKQEATLTNQAPPLATDDGKKPDDVTLKLEFSAEPDNALMETSFSKKENEKNGQSA</sequence>
<keyword evidence="2 3" id="KW-0175">Coiled coil</keyword>
<dbReference type="Proteomes" id="UP001174136">
    <property type="component" value="Unassembled WGS sequence"/>
</dbReference>
<feature type="compositionally biased region" description="Basic and acidic residues" evidence="4">
    <location>
        <begin position="548"/>
        <end position="560"/>
    </location>
</feature>
<dbReference type="InterPro" id="IPR039008">
    <property type="entry name" value="IF_rod_dom"/>
</dbReference>
<dbReference type="Gene3D" id="1.20.5.170">
    <property type="match status" value="1"/>
</dbReference>
<keyword evidence="1" id="KW-0403">Intermediate filament</keyword>
<dbReference type="AlphaFoldDB" id="A0AA47NRH5"/>
<feature type="coiled-coil region" evidence="3">
    <location>
        <begin position="393"/>
        <end position="420"/>
    </location>
</feature>
<dbReference type="PANTHER" id="PTHR23239:SF358">
    <property type="entry name" value="KERATIN, TYPE I CYTOSKELETAL 18"/>
    <property type="match status" value="1"/>
</dbReference>
<keyword evidence="7" id="KW-1185">Reference proteome</keyword>
<feature type="domain" description="IF rod" evidence="5">
    <location>
        <begin position="134"/>
        <end position="474"/>
    </location>
</feature>